<feature type="transmembrane region" description="Helical" evidence="8">
    <location>
        <begin position="120"/>
        <end position="142"/>
    </location>
</feature>
<keyword evidence="4" id="KW-1003">Cell membrane</keyword>
<keyword evidence="7 8" id="KW-0472">Membrane</keyword>
<dbReference type="InterPro" id="IPR004776">
    <property type="entry name" value="Mem_transp_PIN-like"/>
</dbReference>
<protein>
    <submittedName>
        <fullName evidence="9">Permease</fullName>
    </submittedName>
</protein>
<gene>
    <name evidence="9" type="ORF">J2S06_002205</name>
</gene>
<feature type="transmembrane region" description="Helical" evidence="8">
    <location>
        <begin position="58"/>
        <end position="80"/>
    </location>
</feature>
<dbReference type="InterPro" id="IPR038770">
    <property type="entry name" value="Na+/solute_symporter_sf"/>
</dbReference>
<feature type="transmembrane region" description="Helical" evidence="8">
    <location>
        <begin position="278"/>
        <end position="297"/>
    </location>
</feature>
<dbReference type="PANTHER" id="PTHR36838:SF1">
    <property type="entry name" value="SLR1864 PROTEIN"/>
    <property type="match status" value="1"/>
</dbReference>
<dbReference type="PANTHER" id="PTHR36838">
    <property type="entry name" value="AUXIN EFFLUX CARRIER FAMILY PROTEIN"/>
    <property type="match status" value="1"/>
</dbReference>
<evidence type="ECO:0000256" key="1">
    <source>
        <dbReference type="ARBA" id="ARBA00004651"/>
    </source>
</evidence>
<keyword evidence="6 8" id="KW-1133">Transmembrane helix</keyword>
<evidence type="ECO:0000256" key="6">
    <source>
        <dbReference type="ARBA" id="ARBA00022989"/>
    </source>
</evidence>
<evidence type="ECO:0000256" key="4">
    <source>
        <dbReference type="ARBA" id="ARBA00022475"/>
    </source>
</evidence>
<keyword evidence="10" id="KW-1185">Reference proteome</keyword>
<feature type="transmembrane region" description="Helical" evidence="8">
    <location>
        <begin position="154"/>
        <end position="175"/>
    </location>
</feature>
<feature type="transmembrane region" description="Helical" evidence="8">
    <location>
        <begin position="187"/>
        <end position="205"/>
    </location>
</feature>
<dbReference type="Pfam" id="PF03547">
    <property type="entry name" value="Mem_trans"/>
    <property type="match status" value="1"/>
</dbReference>
<dbReference type="Proteomes" id="UP001225646">
    <property type="component" value="Unassembled WGS sequence"/>
</dbReference>
<feature type="transmembrane region" description="Helical" evidence="8">
    <location>
        <begin position="6"/>
        <end position="22"/>
    </location>
</feature>
<feature type="transmembrane region" description="Helical" evidence="8">
    <location>
        <begin position="92"/>
        <end position="114"/>
    </location>
</feature>
<feature type="transmembrane region" description="Helical" evidence="8">
    <location>
        <begin position="34"/>
        <end position="52"/>
    </location>
</feature>
<dbReference type="Gene3D" id="1.20.1530.20">
    <property type="match status" value="1"/>
</dbReference>
<keyword evidence="5 8" id="KW-0812">Transmembrane</keyword>
<evidence type="ECO:0000256" key="3">
    <source>
        <dbReference type="ARBA" id="ARBA00022448"/>
    </source>
</evidence>
<evidence type="ECO:0000256" key="7">
    <source>
        <dbReference type="ARBA" id="ARBA00023136"/>
    </source>
</evidence>
<comment type="similarity">
    <text evidence="2">Belongs to the auxin efflux carrier (TC 2.A.69) family.</text>
</comment>
<reference evidence="9 10" key="1">
    <citation type="submission" date="2023-07" db="EMBL/GenBank/DDBJ databases">
        <title>Genomic Encyclopedia of Type Strains, Phase IV (KMG-IV): sequencing the most valuable type-strain genomes for metagenomic binning, comparative biology and taxonomic classification.</title>
        <authorList>
            <person name="Goeker M."/>
        </authorList>
    </citation>
    <scope>NUCLEOTIDE SEQUENCE [LARGE SCALE GENOMIC DNA]</scope>
    <source>
        <strain evidence="9 10">DSM 19092</strain>
    </source>
</reference>
<organism evidence="9 10">
    <name type="scientific">Aeribacillus alveayuensis</name>
    <dbReference type="NCBI Taxonomy" id="279215"/>
    <lineage>
        <taxon>Bacteria</taxon>
        <taxon>Bacillati</taxon>
        <taxon>Bacillota</taxon>
        <taxon>Bacilli</taxon>
        <taxon>Bacillales</taxon>
        <taxon>Bacillaceae</taxon>
        <taxon>Aeribacillus</taxon>
    </lineage>
</organism>
<evidence type="ECO:0000313" key="10">
    <source>
        <dbReference type="Proteomes" id="UP001225646"/>
    </source>
</evidence>
<dbReference type="EMBL" id="JAUSTR010000010">
    <property type="protein sequence ID" value="MDQ0163127.1"/>
    <property type="molecule type" value="Genomic_DNA"/>
</dbReference>
<accession>A0ABT9VQI4</accession>
<dbReference type="RefSeq" id="WP_044747530.1">
    <property type="nucleotide sequence ID" value="NZ_JAUSTR010000010.1"/>
</dbReference>
<evidence type="ECO:0000313" key="9">
    <source>
        <dbReference type="EMBL" id="MDQ0163127.1"/>
    </source>
</evidence>
<evidence type="ECO:0000256" key="2">
    <source>
        <dbReference type="ARBA" id="ARBA00010145"/>
    </source>
</evidence>
<keyword evidence="3" id="KW-0813">Transport</keyword>
<evidence type="ECO:0000256" key="8">
    <source>
        <dbReference type="SAM" id="Phobius"/>
    </source>
</evidence>
<name>A0ABT9VQI4_9BACI</name>
<sequence>MNLFIEVVLPVFFIFFAGYVIQKWKKLDIKSVSTVAIYLLSPCLVFRTFYQANLNREYGNMVIFSLLFLFAFILLTKLYSKIMHYTGSMESGLMLSTAFMNSGNYGAPIVLFAFGEKGFAYAVTFMVLQSVIMNVFGVYYALRGQSGVKIAIKKVFEMPATYAVILALLVQFSHITVPKNVMMPIDLLADAAIPVAMLILGMQLAEIELVKMDVKNVAFATISRLMISPFIAYLILTMLGVNGLLKSVLIVLSSMPTAVTTTMYAVQFDAKPRLVSSIAFVTTLTSIVTITGLLVILK</sequence>
<comment type="subcellular location">
    <subcellularLocation>
        <location evidence="1">Cell membrane</location>
        <topology evidence="1">Multi-pass membrane protein</topology>
    </subcellularLocation>
</comment>
<comment type="caution">
    <text evidence="9">The sequence shown here is derived from an EMBL/GenBank/DDBJ whole genome shotgun (WGS) entry which is preliminary data.</text>
</comment>
<evidence type="ECO:0000256" key="5">
    <source>
        <dbReference type="ARBA" id="ARBA00022692"/>
    </source>
</evidence>
<proteinExistence type="inferred from homology"/>